<dbReference type="Pfam" id="PF01883">
    <property type="entry name" value="FeS_assembly_P"/>
    <property type="match status" value="1"/>
</dbReference>
<dbReference type="InterPro" id="IPR034904">
    <property type="entry name" value="FSCA_dom_sf"/>
</dbReference>
<dbReference type="RefSeq" id="WP_006462482.1">
    <property type="nucleotide sequence ID" value="NZ_AEEC02000006.1"/>
</dbReference>
<evidence type="ECO:0000313" key="3">
    <source>
        <dbReference type="Proteomes" id="UP000006772"/>
    </source>
</evidence>
<dbReference type="AlphaFoldDB" id="A0AAI9IGM9"/>
<dbReference type="EMBL" id="AEEC02000006">
    <property type="protein sequence ID" value="EOA05730.1"/>
    <property type="molecule type" value="Genomic_DNA"/>
</dbReference>
<dbReference type="PANTHER" id="PTHR42831:SF1">
    <property type="entry name" value="FE-S PROTEIN MATURATION AUXILIARY FACTOR YITW"/>
    <property type="match status" value="1"/>
</dbReference>
<evidence type="ECO:0000313" key="2">
    <source>
        <dbReference type="EMBL" id="EOA05730.1"/>
    </source>
</evidence>
<protein>
    <submittedName>
        <fullName evidence="2">Hydroxylase</fullName>
    </submittedName>
</protein>
<feature type="domain" description="MIP18 family-like" evidence="1">
    <location>
        <begin position="23"/>
        <end position="85"/>
    </location>
</feature>
<dbReference type="Gene3D" id="3.30.300.130">
    <property type="entry name" value="Fe-S cluster assembly (FSCA)"/>
    <property type="match status" value="1"/>
</dbReference>
<reference evidence="2 3" key="1">
    <citation type="journal article" date="2013" name="Front. Microbiol.">
        <title>The genome of the endophytic bacterium H. frisingense GSF30(T) identifies diverse strategies in the Herbaspirillum genus to interact with plants.</title>
        <authorList>
            <person name="Straub D."/>
            <person name="Rothballer M."/>
            <person name="Hartmann A."/>
            <person name="Ludewig U."/>
        </authorList>
    </citation>
    <scope>NUCLEOTIDE SEQUENCE [LARGE SCALE GENOMIC DNA]</scope>
    <source>
        <strain evidence="2 3">GSF30</strain>
    </source>
</reference>
<gene>
    <name evidence="2" type="ORF">HFRIS_006543</name>
</gene>
<dbReference type="InterPro" id="IPR052339">
    <property type="entry name" value="Fe-S_Maturation_MIP18"/>
</dbReference>
<dbReference type="InterPro" id="IPR002744">
    <property type="entry name" value="MIP18-like"/>
</dbReference>
<comment type="caution">
    <text evidence="2">The sequence shown here is derived from an EMBL/GenBank/DDBJ whole genome shotgun (WGS) entry which is preliminary data.</text>
</comment>
<sequence length="115" mass="12476">MAAITDVSAPFPYDGPHALQGPIQQALTRVIDPELALSIVDVGLIYSVRVADGVAHVELTMTSPACPLSEVVLDDARTEMRKVLPAGHGLDIQLVWEPPWEPARMSAKARHLMGW</sequence>
<evidence type="ECO:0000259" key="1">
    <source>
        <dbReference type="Pfam" id="PF01883"/>
    </source>
</evidence>
<dbReference type="SUPFAM" id="SSF117916">
    <property type="entry name" value="Fe-S cluster assembly (FSCA) domain-like"/>
    <property type="match status" value="1"/>
</dbReference>
<proteinExistence type="predicted"/>
<dbReference type="PANTHER" id="PTHR42831">
    <property type="entry name" value="FE-S PROTEIN MATURATION AUXILIARY FACTOR YITW"/>
    <property type="match status" value="1"/>
</dbReference>
<organism evidence="2 3">
    <name type="scientific">Herbaspirillum frisingense GSF30</name>
    <dbReference type="NCBI Taxonomy" id="864073"/>
    <lineage>
        <taxon>Bacteria</taxon>
        <taxon>Pseudomonadati</taxon>
        <taxon>Pseudomonadota</taxon>
        <taxon>Betaproteobacteria</taxon>
        <taxon>Burkholderiales</taxon>
        <taxon>Oxalobacteraceae</taxon>
        <taxon>Herbaspirillum</taxon>
    </lineage>
</organism>
<dbReference type="Proteomes" id="UP000006772">
    <property type="component" value="Unassembled WGS sequence"/>
</dbReference>
<name>A0AAI9IGM9_9BURK</name>
<accession>A0AAI9IGM9</accession>